<evidence type="ECO:0000256" key="2">
    <source>
        <dbReference type="ARBA" id="ARBA00006247"/>
    </source>
</evidence>
<dbReference type="Proteomes" id="UP000198702">
    <property type="component" value="Unassembled WGS sequence"/>
</dbReference>
<keyword evidence="5" id="KW-0862">Zinc</keyword>
<dbReference type="InterPro" id="IPR002933">
    <property type="entry name" value="Peptidase_M20"/>
</dbReference>
<evidence type="ECO:0000256" key="3">
    <source>
        <dbReference type="ARBA" id="ARBA00022723"/>
    </source>
</evidence>
<dbReference type="InterPro" id="IPR011650">
    <property type="entry name" value="Peptidase_M20_dimer"/>
</dbReference>
<dbReference type="Gene3D" id="3.30.70.360">
    <property type="match status" value="1"/>
</dbReference>
<evidence type="ECO:0000256" key="4">
    <source>
        <dbReference type="ARBA" id="ARBA00022801"/>
    </source>
</evidence>
<dbReference type="GO" id="GO:0016787">
    <property type="term" value="F:hydrolase activity"/>
    <property type="evidence" value="ECO:0007669"/>
    <property type="project" value="UniProtKB-KW"/>
</dbReference>
<dbReference type="CDD" id="cd08659">
    <property type="entry name" value="M20_ArgE_DapE-like"/>
    <property type="match status" value="1"/>
</dbReference>
<dbReference type="PANTHER" id="PTHR43808">
    <property type="entry name" value="ACETYLORNITHINE DEACETYLASE"/>
    <property type="match status" value="1"/>
</dbReference>
<dbReference type="SUPFAM" id="SSF55031">
    <property type="entry name" value="Bacterial exopeptidase dimerisation domain"/>
    <property type="match status" value="1"/>
</dbReference>
<dbReference type="RefSeq" id="WP_028496910.1">
    <property type="nucleotide sequence ID" value="NZ_FOQZ01000001.1"/>
</dbReference>
<evidence type="ECO:0000256" key="1">
    <source>
        <dbReference type="ARBA" id="ARBA00001947"/>
    </source>
</evidence>
<organism evidence="7 8">
    <name type="scientific">Microbacterium saccharophilum</name>
    <dbReference type="NCBI Taxonomy" id="1213358"/>
    <lineage>
        <taxon>Bacteria</taxon>
        <taxon>Bacillati</taxon>
        <taxon>Actinomycetota</taxon>
        <taxon>Actinomycetes</taxon>
        <taxon>Micrococcales</taxon>
        <taxon>Microbacteriaceae</taxon>
        <taxon>Microbacterium</taxon>
    </lineage>
</organism>
<gene>
    <name evidence="7" type="ORF">SAMN04487751_0147</name>
</gene>
<dbReference type="Gene3D" id="3.40.630.10">
    <property type="entry name" value="Zn peptidases"/>
    <property type="match status" value="1"/>
</dbReference>
<evidence type="ECO:0000259" key="6">
    <source>
        <dbReference type="Pfam" id="PF07687"/>
    </source>
</evidence>
<dbReference type="PANTHER" id="PTHR43808:SF8">
    <property type="entry name" value="PEPTIDASE M20 DIMERISATION DOMAIN-CONTAINING PROTEIN"/>
    <property type="match status" value="1"/>
</dbReference>
<accession>A0A7Z7CVR6</accession>
<dbReference type="SUPFAM" id="SSF53187">
    <property type="entry name" value="Zn-dependent exopeptidases"/>
    <property type="match status" value="1"/>
</dbReference>
<reference evidence="7 8" key="1">
    <citation type="submission" date="2016-10" db="EMBL/GenBank/DDBJ databases">
        <authorList>
            <person name="Varghese N."/>
            <person name="Submissions S."/>
        </authorList>
    </citation>
    <scope>NUCLEOTIDE SEQUENCE [LARGE SCALE GENOMIC DNA]</scope>
    <source>
        <strain evidence="7 8">UNC380MFSha3.1</strain>
    </source>
</reference>
<evidence type="ECO:0000256" key="5">
    <source>
        <dbReference type="ARBA" id="ARBA00022833"/>
    </source>
</evidence>
<comment type="caution">
    <text evidence="7">The sequence shown here is derived from an EMBL/GenBank/DDBJ whole genome shotgun (WGS) entry which is preliminary data.</text>
</comment>
<dbReference type="AlphaFoldDB" id="A0A7Z7CVR6"/>
<dbReference type="Pfam" id="PF01546">
    <property type="entry name" value="Peptidase_M20"/>
    <property type="match status" value="1"/>
</dbReference>
<evidence type="ECO:0000313" key="7">
    <source>
        <dbReference type="EMBL" id="SFI18032.1"/>
    </source>
</evidence>
<dbReference type="EMBL" id="FOQZ01000001">
    <property type="protein sequence ID" value="SFI18032.1"/>
    <property type="molecule type" value="Genomic_DNA"/>
</dbReference>
<keyword evidence="3" id="KW-0479">Metal-binding</keyword>
<protein>
    <submittedName>
        <fullName evidence="7">Acetylornithine deacetylase</fullName>
    </submittedName>
</protein>
<dbReference type="InterPro" id="IPR050072">
    <property type="entry name" value="Peptidase_M20A"/>
</dbReference>
<keyword evidence="4" id="KW-0378">Hydrolase</keyword>
<evidence type="ECO:0000313" key="8">
    <source>
        <dbReference type="Proteomes" id="UP000198702"/>
    </source>
</evidence>
<feature type="domain" description="Peptidase M20 dimerisation" evidence="6">
    <location>
        <begin position="165"/>
        <end position="261"/>
    </location>
</feature>
<name>A0A7Z7CVR6_9MICO</name>
<proteinExistence type="inferred from homology"/>
<dbReference type="InterPro" id="IPR036264">
    <property type="entry name" value="Bact_exopeptidase_dim_dom"/>
</dbReference>
<dbReference type="GO" id="GO:0046872">
    <property type="term" value="F:metal ion binding"/>
    <property type="evidence" value="ECO:0007669"/>
    <property type="project" value="UniProtKB-KW"/>
</dbReference>
<comment type="cofactor">
    <cofactor evidence="1">
        <name>Zn(2+)</name>
        <dbReference type="ChEBI" id="CHEBI:29105"/>
    </cofactor>
</comment>
<sequence length="362" mass="37080">MALDVIALTQALVRQHTVDAGEDGALEIVAPVLDRAGFALTSVPWQRGRSNLVATWRGGGPLVLSGHLDTVPFGDTAWVHDPLGGDVDKGRLFGRGASDMKGGVAAMVLAAVGAAGRGSSGFSLALTAGEETGCGGASAVRAAGLLRSDSVFVIGEATGNEVRLGHKGATWLRLTARGTAAHGSRPDLGVNAIERLADAITALRHLGHGGEHPYLGKRSTNIGTISGGTQTNLVPDLASMTIDVRGVPGADADTVRVALESYGTVETLLDLGPVWSDPSSALTGRIIEAVATVTGTRAAPSGVSYFADATVLDGTAARSYIIGPGDIDQPHRTDESVSTDRLIEAVEIYRAIIEQVAPAASQ</sequence>
<dbReference type="Pfam" id="PF07687">
    <property type="entry name" value="M20_dimer"/>
    <property type="match status" value="1"/>
</dbReference>
<comment type="similarity">
    <text evidence="2">Belongs to the peptidase M20A family.</text>
</comment>